<dbReference type="GO" id="GO:0043139">
    <property type="term" value="F:5'-3' DNA helicase activity"/>
    <property type="evidence" value="ECO:0007669"/>
    <property type="project" value="UniProtKB-EC"/>
</dbReference>
<feature type="domain" description="Helicase ATP-binding" evidence="8">
    <location>
        <begin position="35"/>
        <end position="284"/>
    </location>
</feature>
<evidence type="ECO:0000313" key="10">
    <source>
        <dbReference type="EMBL" id="MBB6334433.1"/>
    </source>
</evidence>
<dbReference type="SMART" id="SM00491">
    <property type="entry name" value="HELICc2"/>
    <property type="match status" value="1"/>
</dbReference>
<comment type="catalytic activity">
    <reaction evidence="7">
        <text>ATP + H2O = ADP + phosphate + H(+)</text>
        <dbReference type="Rhea" id="RHEA:13065"/>
        <dbReference type="ChEBI" id="CHEBI:15377"/>
        <dbReference type="ChEBI" id="CHEBI:15378"/>
        <dbReference type="ChEBI" id="CHEBI:30616"/>
        <dbReference type="ChEBI" id="CHEBI:43474"/>
        <dbReference type="ChEBI" id="CHEBI:456216"/>
        <dbReference type="EC" id="5.6.2.3"/>
    </reaction>
</comment>
<dbReference type="InterPro" id="IPR011545">
    <property type="entry name" value="DEAD/DEAH_box_helicase_dom"/>
</dbReference>
<dbReference type="InterPro" id="IPR014001">
    <property type="entry name" value="Helicase_ATP-bd"/>
</dbReference>
<accession>A0A923IXH9</accession>
<keyword evidence="11" id="KW-1185">Reference proteome</keyword>
<gene>
    <name evidence="10" type="ORF">HD592_000998</name>
</gene>
<dbReference type="Pfam" id="PF00270">
    <property type="entry name" value="DEAD"/>
    <property type="match status" value="1"/>
</dbReference>
<evidence type="ECO:0000259" key="8">
    <source>
        <dbReference type="PROSITE" id="PS51192"/>
    </source>
</evidence>
<keyword evidence="3 10" id="KW-0378">Hydrolase</keyword>
<feature type="domain" description="Helicase ATP-binding" evidence="9">
    <location>
        <begin position="13"/>
        <end position="292"/>
    </location>
</feature>
<proteinExistence type="inferred from homology"/>
<comment type="similarity">
    <text evidence="5">Belongs to the helicase family. DinG subfamily.</text>
</comment>
<evidence type="ECO:0000259" key="9">
    <source>
        <dbReference type="PROSITE" id="PS51193"/>
    </source>
</evidence>
<keyword evidence="4" id="KW-0067">ATP-binding</keyword>
<keyword evidence="2" id="KW-0547">Nucleotide-binding</keyword>
<dbReference type="InterPro" id="IPR045028">
    <property type="entry name" value="DinG/Rad3-like"/>
</dbReference>
<protein>
    <recommendedName>
        <fullName evidence="6">DNA 5'-3' helicase</fullName>
        <ecNumber evidence="6">5.6.2.3</ecNumber>
    </recommendedName>
</protein>
<dbReference type="Gene3D" id="3.40.50.300">
    <property type="entry name" value="P-loop containing nucleotide triphosphate hydrolases"/>
    <property type="match status" value="2"/>
</dbReference>
<dbReference type="PROSITE" id="PS51192">
    <property type="entry name" value="HELICASE_ATP_BIND_1"/>
    <property type="match status" value="1"/>
</dbReference>
<dbReference type="Proteomes" id="UP000617426">
    <property type="component" value="Unassembled WGS sequence"/>
</dbReference>
<reference evidence="10" key="1">
    <citation type="submission" date="2020-08" db="EMBL/GenBank/DDBJ databases">
        <title>Sequencing the genomes of 1000 actinobacteria strains.</title>
        <authorList>
            <person name="Klenk H.-P."/>
        </authorList>
    </citation>
    <scope>NUCLEOTIDE SEQUENCE</scope>
    <source>
        <strain evidence="10">DSM 10695</strain>
    </source>
</reference>
<evidence type="ECO:0000313" key="11">
    <source>
        <dbReference type="Proteomes" id="UP000617426"/>
    </source>
</evidence>
<name>A0A923IXH9_9ACTO</name>
<sequence length="651" mass="69389">MSEAAEEAAVLLDRVIEAMGGARREGQRTMVEEIATAIEDGAHLLVQAGTGTGKSIGYLVPLLDHCRRSGERALVSTATLALQRQIITKDAPVVIEAMAGLADWRPRIAVFKGWSNYLCLNRVHGGYPGEGTLFDALDALDAAQARGPSALGEEVVRLREWAKTTDTGDRDDLVPGVADRAWRQVSVSKRECLGRACPMIEECFAQAARLEAAEADLVVTNHSLFGIHCTGETDILPQFGPVIIDEAHELADRVRDQSTLALSAGMLARIARTLRSRTKIEAGDLERAAEELGAAIAPLPKGLVEERPGPLVDVMLLVDEALRRAASAVSDSRADSADKTLARAAVDEARAFIDAWSKDPDSMILSVSALQGAESDLISISPLDVAPALGLRGFGERGAILTSATLSLGGSFDAIARECGFMMSSAEFKGIDVGTPFDPASQAIMYIARDLPDPGAPGLGEEARDRLVELAEASGGGLLGLFSSWKAAEAGAQALRERTGLKVYMQGDETLSALVDRFREEEDSCLVGTLSLWQGVDVIGPSCRLVVIDRIPFPHREDPVAKARSIDAGRRGFSGFQTVSLTRAALLMAQGAGRLLRSGGDRGVVALLDRRLLTKSYGAFILRSMPRMWPTTDREVVMGALSRLADGAAGK</sequence>
<evidence type="ECO:0000256" key="3">
    <source>
        <dbReference type="ARBA" id="ARBA00022801"/>
    </source>
</evidence>
<dbReference type="RefSeq" id="WP_184452350.1">
    <property type="nucleotide sequence ID" value="NZ_JACHMK010000001.1"/>
</dbReference>
<dbReference type="InterPro" id="IPR027417">
    <property type="entry name" value="P-loop_NTPase"/>
</dbReference>
<comment type="caution">
    <text evidence="10">The sequence shown here is derived from an EMBL/GenBank/DDBJ whole genome shotgun (WGS) entry which is preliminary data.</text>
</comment>
<evidence type="ECO:0000256" key="5">
    <source>
        <dbReference type="ARBA" id="ARBA00038058"/>
    </source>
</evidence>
<evidence type="ECO:0000256" key="7">
    <source>
        <dbReference type="ARBA" id="ARBA00048954"/>
    </source>
</evidence>
<evidence type="ECO:0000256" key="6">
    <source>
        <dbReference type="ARBA" id="ARBA00044969"/>
    </source>
</evidence>
<dbReference type="GO" id="GO:0005524">
    <property type="term" value="F:ATP binding"/>
    <property type="evidence" value="ECO:0007669"/>
    <property type="project" value="UniProtKB-KW"/>
</dbReference>
<dbReference type="PROSITE" id="PS51193">
    <property type="entry name" value="HELICASE_ATP_BIND_2"/>
    <property type="match status" value="1"/>
</dbReference>
<dbReference type="EC" id="5.6.2.3" evidence="6"/>
<evidence type="ECO:0000256" key="1">
    <source>
        <dbReference type="ARBA" id="ARBA00001966"/>
    </source>
</evidence>
<dbReference type="PANTHER" id="PTHR11472:SF34">
    <property type="entry name" value="REGULATOR OF TELOMERE ELONGATION HELICASE 1"/>
    <property type="match status" value="1"/>
</dbReference>
<dbReference type="InterPro" id="IPR014013">
    <property type="entry name" value="Helic_SF1/SF2_ATP-bd_DinG/Rad3"/>
</dbReference>
<dbReference type="AlphaFoldDB" id="A0A923IXH9"/>
<dbReference type="GO" id="GO:0006139">
    <property type="term" value="P:nucleobase-containing compound metabolic process"/>
    <property type="evidence" value="ECO:0007669"/>
    <property type="project" value="InterPro"/>
</dbReference>
<dbReference type="PANTHER" id="PTHR11472">
    <property type="entry name" value="DNA REPAIR DEAD HELICASE RAD3/XP-D SUBFAMILY MEMBER"/>
    <property type="match status" value="1"/>
</dbReference>
<evidence type="ECO:0000256" key="4">
    <source>
        <dbReference type="ARBA" id="ARBA00022840"/>
    </source>
</evidence>
<organism evidence="10 11">
    <name type="scientific">Schaalia hyovaginalis</name>
    <dbReference type="NCBI Taxonomy" id="29316"/>
    <lineage>
        <taxon>Bacteria</taxon>
        <taxon>Bacillati</taxon>
        <taxon>Actinomycetota</taxon>
        <taxon>Actinomycetes</taxon>
        <taxon>Actinomycetales</taxon>
        <taxon>Actinomycetaceae</taxon>
        <taxon>Schaalia</taxon>
    </lineage>
</organism>
<dbReference type="GO" id="GO:0003676">
    <property type="term" value="F:nucleic acid binding"/>
    <property type="evidence" value="ECO:0007669"/>
    <property type="project" value="InterPro"/>
</dbReference>
<keyword evidence="10" id="KW-0347">Helicase</keyword>
<dbReference type="Pfam" id="PF13307">
    <property type="entry name" value="Helicase_C_2"/>
    <property type="match status" value="1"/>
</dbReference>
<evidence type="ECO:0000256" key="2">
    <source>
        <dbReference type="ARBA" id="ARBA00022741"/>
    </source>
</evidence>
<comment type="cofactor">
    <cofactor evidence="1">
        <name>[4Fe-4S] cluster</name>
        <dbReference type="ChEBI" id="CHEBI:49883"/>
    </cofactor>
</comment>
<dbReference type="SUPFAM" id="SSF52540">
    <property type="entry name" value="P-loop containing nucleoside triphosphate hydrolases"/>
    <property type="match status" value="1"/>
</dbReference>
<dbReference type="GO" id="GO:0016818">
    <property type="term" value="F:hydrolase activity, acting on acid anhydrides, in phosphorus-containing anhydrides"/>
    <property type="evidence" value="ECO:0007669"/>
    <property type="project" value="InterPro"/>
</dbReference>
<dbReference type="EMBL" id="JACHMK010000001">
    <property type="protein sequence ID" value="MBB6334433.1"/>
    <property type="molecule type" value="Genomic_DNA"/>
</dbReference>
<dbReference type="InterPro" id="IPR006555">
    <property type="entry name" value="ATP-dep_Helicase_C"/>
</dbReference>